<dbReference type="GO" id="GO:0046872">
    <property type="term" value="F:metal ion binding"/>
    <property type="evidence" value="ECO:0007669"/>
    <property type="project" value="UniProtKB-KW"/>
</dbReference>
<evidence type="ECO:0000256" key="6">
    <source>
        <dbReference type="SAM" id="SignalP"/>
    </source>
</evidence>
<evidence type="ECO:0000313" key="8">
    <source>
        <dbReference type="Proteomes" id="UP001497623"/>
    </source>
</evidence>
<gene>
    <name evidence="7" type="ORF">MNOR_LOCUS19334</name>
</gene>
<dbReference type="PANTHER" id="PTHR10543">
    <property type="entry name" value="BETA-CAROTENE DIOXYGENASE"/>
    <property type="match status" value="1"/>
</dbReference>
<reference evidence="7 8" key="1">
    <citation type="submission" date="2024-05" db="EMBL/GenBank/DDBJ databases">
        <authorList>
            <person name="Wallberg A."/>
        </authorList>
    </citation>
    <scope>NUCLEOTIDE SEQUENCE [LARGE SCALE GENOMIC DNA]</scope>
</reference>
<dbReference type="InterPro" id="IPR004294">
    <property type="entry name" value="Carotenoid_Oase"/>
</dbReference>
<dbReference type="GO" id="GO:0003834">
    <property type="term" value="F:beta-carotene 15,15'-dioxygenase activity"/>
    <property type="evidence" value="ECO:0007669"/>
    <property type="project" value="TreeGrafter"/>
</dbReference>
<dbReference type="EMBL" id="CAXKWB010014300">
    <property type="protein sequence ID" value="CAL4110124.1"/>
    <property type="molecule type" value="Genomic_DNA"/>
</dbReference>
<keyword evidence="4 5" id="KW-0408">Iron</keyword>
<dbReference type="Proteomes" id="UP001497623">
    <property type="component" value="Unassembled WGS sequence"/>
</dbReference>
<dbReference type="AlphaFoldDB" id="A0AAV2R382"/>
<feature type="chain" id="PRO_5044010760" evidence="6">
    <location>
        <begin position="22"/>
        <end position="558"/>
    </location>
</feature>
<keyword evidence="3" id="KW-0560">Oxidoreductase</keyword>
<evidence type="ECO:0000313" key="7">
    <source>
        <dbReference type="EMBL" id="CAL4110124.1"/>
    </source>
</evidence>
<evidence type="ECO:0000256" key="3">
    <source>
        <dbReference type="ARBA" id="ARBA00023002"/>
    </source>
</evidence>
<keyword evidence="6" id="KW-0732">Signal</keyword>
<feature type="binding site" evidence="5">
    <location>
        <position position="250"/>
    </location>
    <ligand>
        <name>Fe cation</name>
        <dbReference type="ChEBI" id="CHEBI:24875"/>
        <note>catalytic</note>
    </ligand>
</feature>
<feature type="binding site" evidence="5">
    <location>
        <position position="545"/>
    </location>
    <ligand>
        <name>Fe cation</name>
        <dbReference type="ChEBI" id="CHEBI:24875"/>
        <note>catalytic</note>
    </ligand>
</feature>
<proteinExistence type="inferred from homology"/>
<dbReference type="PANTHER" id="PTHR10543:SF24">
    <property type="entry name" value="CAROTENOID ISOMEROOXYGENASE"/>
    <property type="match status" value="1"/>
</dbReference>
<feature type="signal peptide" evidence="6">
    <location>
        <begin position="1"/>
        <end position="21"/>
    </location>
</feature>
<comment type="caution">
    <text evidence="7">The sequence shown here is derived from an EMBL/GenBank/DDBJ whole genome shotgun (WGS) entry which is preliminary data.</text>
</comment>
<feature type="binding site" evidence="5">
    <location>
        <position position="321"/>
    </location>
    <ligand>
        <name>Fe cation</name>
        <dbReference type="ChEBI" id="CHEBI:24875"/>
        <note>catalytic</note>
    </ligand>
</feature>
<dbReference type="Pfam" id="PF03055">
    <property type="entry name" value="RPE65"/>
    <property type="match status" value="1"/>
</dbReference>
<keyword evidence="2 5" id="KW-0479">Metal-binding</keyword>
<feature type="binding site" evidence="5">
    <location>
        <position position="196"/>
    </location>
    <ligand>
        <name>Fe cation</name>
        <dbReference type="ChEBI" id="CHEBI:24875"/>
        <note>catalytic</note>
    </ligand>
</feature>
<evidence type="ECO:0000256" key="2">
    <source>
        <dbReference type="ARBA" id="ARBA00022723"/>
    </source>
</evidence>
<comment type="similarity">
    <text evidence="1">Belongs to the carotenoid oxygenase family.</text>
</comment>
<comment type="cofactor">
    <cofactor evidence="5">
        <name>Fe(2+)</name>
        <dbReference type="ChEBI" id="CHEBI:29033"/>
    </cofactor>
    <text evidence="5">Binds 1 Fe(2+) ion per subunit.</text>
</comment>
<evidence type="ECO:0000256" key="1">
    <source>
        <dbReference type="ARBA" id="ARBA00006787"/>
    </source>
</evidence>
<accession>A0AAV2R382</accession>
<dbReference type="GO" id="GO:0010436">
    <property type="term" value="F:carotenoid dioxygenase activity"/>
    <property type="evidence" value="ECO:0007669"/>
    <property type="project" value="TreeGrafter"/>
</dbReference>
<protein>
    <submittedName>
        <fullName evidence="7">Uncharacterized protein</fullName>
    </submittedName>
</protein>
<name>A0AAV2R382_MEGNR</name>
<dbReference type="GO" id="GO:0016121">
    <property type="term" value="P:carotene catabolic process"/>
    <property type="evidence" value="ECO:0007669"/>
    <property type="project" value="TreeGrafter"/>
</dbReference>
<sequence>MPLVKTSILLLLTLSFANVWAISTWSRDCKNETPEPVFGVMVGKLPSWLQGRLTRNGPGRRKFGDTEMKHMFDGLAMLHQVHIFNGSASYRSKFLKSETLKKNLAANRIVVGEFGTEAFPDPCADLFQSWSSWFTPITDEHDMTDNCGVNILQVHDELVAMTETETVRIVHPETLDTLGDGVSYKDFVAIQRATAHPHVDHDGTVYNLGSAVSTSGPMYTIVKLPNGKIQNATVVSAITARWRFNPGYQHSFAITENYFVIVETPLTMNVGRAVMFLLGQGRPSDMLVWHEGEKTRFRVINKHTGVELPTVYYAESYFAFHHVNAYEKDGALIMDVGRAEHGRLVVDSLFIENIEKTPSDQTKIISHTELTRFIIPITGVKEANVGKELVSHIEDAKLQSADVSNEIERATAVKTADGEVYMEGLRINPNFIELPRINYKYNGLWYRYVYGISKTDRSMEFSTLIKIDTVTGQEWKWSDDNYACQEPVFVPNPDGKEEDDGVVLSLLLHYDDTRKVTFLVLNAQDMTEISRVVFETEGVVTPSFHGQFVRPGDDFHFY</sequence>
<organism evidence="7 8">
    <name type="scientific">Meganyctiphanes norvegica</name>
    <name type="common">Northern krill</name>
    <name type="synonym">Thysanopoda norvegica</name>
    <dbReference type="NCBI Taxonomy" id="48144"/>
    <lineage>
        <taxon>Eukaryota</taxon>
        <taxon>Metazoa</taxon>
        <taxon>Ecdysozoa</taxon>
        <taxon>Arthropoda</taxon>
        <taxon>Crustacea</taxon>
        <taxon>Multicrustacea</taxon>
        <taxon>Malacostraca</taxon>
        <taxon>Eumalacostraca</taxon>
        <taxon>Eucarida</taxon>
        <taxon>Euphausiacea</taxon>
        <taxon>Euphausiidae</taxon>
        <taxon>Meganyctiphanes</taxon>
    </lineage>
</organism>
<evidence type="ECO:0000256" key="5">
    <source>
        <dbReference type="PIRSR" id="PIRSR604294-1"/>
    </source>
</evidence>
<keyword evidence="8" id="KW-1185">Reference proteome</keyword>
<dbReference type="GO" id="GO:0042574">
    <property type="term" value="P:retinal metabolic process"/>
    <property type="evidence" value="ECO:0007669"/>
    <property type="project" value="TreeGrafter"/>
</dbReference>
<evidence type="ECO:0000256" key="4">
    <source>
        <dbReference type="ARBA" id="ARBA00023004"/>
    </source>
</evidence>